<name>A0A967BHZ8_9RHOB</name>
<dbReference type="InterPro" id="IPR016181">
    <property type="entry name" value="Acyl_CoA_acyltransferase"/>
</dbReference>
<evidence type="ECO:0000313" key="2">
    <source>
        <dbReference type="EMBL" id="NHQ75598.1"/>
    </source>
</evidence>
<dbReference type="Gene3D" id="3.40.630.30">
    <property type="match status" value="1"/>
</dbReference>
<protein>
    <submittedName>
        <fullName evidence="2">N-acetyltransferase</fullName>
    </submittedName>
</protein>
<sequence length="162" mass="17271">MLQSPGFTRPMHPGEDDAADRLLRLAHDGGAKAGLVKALRKSGAMAGEMVLPCEDRIIGYYALSTMNQPKGWLCLAAVAIHPDWQGLRHGKRMIGQLAEWARLSGVYVVAAHTPGFFIRAGFSLPRAAGLTSRLAPADLTLAGPGDDVPQQVLSFPKPFGVS</sequence>
<dbReference type="InterPro" id="IPR000182">
    <property type="entry name" value="GNAT_dom"/>
</dbReference>
<organism evidence="2 3">
    <name type="scientific">Roseovarius gahaiensis</name>
    <dbReference type="NCBI Taxonomy" id="2716691"/>
    <lineage>
        <taxon>Bacteria</taxon>
        <taxon>Pseudomonadati</taxon>
        <taxon>Pseudomonadota</taxon>
        <taxon>Alphaproteobacteria</taxon>
        <taxon>Rhodobacterales</taxon>
        <taxon>Roseobacteraceae</taxon>
        <taxon>Roseovarius</taxon>
    </lineage>
</organism>
<dbReference type="PROSITE" id="PS51186">
    <property type="entry name" value="GNAT"/>
    <property type="match status" value="1"/>
</dbReference>
<evidence type="ECO:0000313" key="3">
    <source>
        <dbReference type="Proteomes" id="UP000639775"/>
    </source>
</evidence>
<dbReference type="Pfam" id="PF00583">
    <property type="entry name" value="Acetyltransf_1"/>
    <property type="match status" value="1"/>
</dbReference>
<gene>
    <name evidence="2" type="ORF">HAT86_14150</name>
</gene>
<dbReference type="AlphaFoldDB" id="A0A967BHZ8"/>
<comment type="caution">
    <text evidence="2">The sequence shown here is derived from an EMBL/GenBank/DDBJ whole genome shotgun (WGS) entry which is preliminary data.</text>
</comment>
<proteinExistence type="predicted"/>
<evidence type="ECO:0000259" key="1">
    <source>
        <dbReference type="PROSITE" id="PS51186"/>
    </source>
</evidence>
<dbReference type="CDD" id="cd04301">
    <property type="entry name" value="NAT_SF"/>
    <property type="match status" value="1"/>
</dbReference>
<keyword evidence="3" id="KW-1185">Reference proteome</keyword>
<accession>A0A967BHZ8</accession>
<dbReference type="GO" id="GO:0016747">
    <property type="term" value="F:acyltransferase activity, transferring groups other than amino-acyl groups"/>
    <property type="evidence" value="ECO:0007669"/>
    <property type="project" value="InterPro"/>
</dbReference>
<dbReference type="EMBL" id="JAAORB010000039">
    <property type="protein sequence ID" value="NHQ75598.1"/>
    <property type="molecule type" value="Genomic_DNA"/>
</dbReference>
<reference evidence="2" key="1">
    <citation type="submission" date="2020-03" db="EMBL/GenBank/DDBJ databases">
        <title>Roseovarius gahaiensis sp. nov., isolated from Gahai Saline Lake, China.</title>
        <authorList>
            <person name="Sun X."/>
        </authorList>
    </citation>
    <scope>NUCLEOTIDE SEQUENCE</scope>
    <source>
        <strain evidence="2">GH877</strain>
    </source>
</reference>
<dbReference type="SUPFAM" id="SSF55729">
    <property type="entry name" value="Acyl-CoA N-acyltransferases (Nat)"/>
    <property type="match status" value="1"/>
</dbReference>
<feature type="domain" description="N-acetyltransferase" evidence="1">
    <location>
        <begin position="6"/>
        <end position="142"/>
    </location>
</feature>
<dbReference type="Proteomes" id="UP000639775">
    <property type="component" value="Unassembled WGS sequence"/>
</dbReference>